<reference evidence="2 3" key="1">
    <citation type="submission" date="2020-10" db="EMBL/GenBank/DDBJ databases">
        <title>Connecting structure to function with the recovery of over 1000 high-quality activated sludge metagenome-assembled genomes encoding full-length rRNA genes using long-read sequencing.</title>
        <authorList>
            <person name="Singleton C.M."/>
            <person name="Petriglieri F."/>
            <person name="Kristensen J.M."/>
            <person name="Kirkegaard R.H."/>
            <person name="Michaelsen T.Y."/>
            <person name="Andersen M.H."/>
            <person name="Karst S.M."/>
            <person name="Dueholm M.S."/>
            <person name="Nielsen P.H."/>
            <person name="Albertsen M."/>
        </authorList>
    </citation>
    <scope>NUCLEOTIDE SEQUENCE [LARGE SCALE GENOMIC DNA]</scope>
    <source>
        <strain evidence="2">Ribe_18-Q3-R11-54_BAT3C.373</strain>
    </source>
</reference>
<keyword evidence="1" id="KW-0732">Signal</keyword>
<sequence>MRMNLRVLFIFISSLISYKNQAQELNAIVKVQAPNLTTSDKSVVQKLENGVKEFLNNTKWTNDRFEFNERIKCNFQITIREDKGGNVFSCDFSVQASRPVFQSAYETQLFVLVEKDVPITFDPFKPLENSKENYFDNLSSILTFYAYFILALDYDSFALEGGDPYINILRNMIDKMPQNVKSYDKSWTLQSKKKNNRYSLMDNLTNPTLKPFRRAYYEYHRLCLDKFSKDVLVQRPKMIELLETIVEVERQLPNSYLVQLFINAKSGEIRDIFVPSPSNEKSRVYIAMTNLDPANSSSYNVLK</sequence>
<gene>
    <name evidence="2" type="ORF">IPO85_20680</name>
</gene>
<evidence type="ECO:0000313" key="2">
    <source>
        <dbReference type="EMBL" id="MBK9719885.1"/>
    </source>
</evidence>
<dbReference type="InterPro" id="IPR032274">
    <property type="entry name" value="DUF4835"/>
</dbReference>
<dbReference type="Pfam" id="PF16119">
    <property type="entry name" value="DUF4835"/>
    <property type="match status" value="1"/>
</dbReference>
<name>A0A9D7SE18_9BACT</name>
<proteinExistence type="predicted"/>
<comment type="caution">
    <text evidence="2">The sequence shown here is derived from an EMBL/GenBank/DDBJ whole genome shotgun (WGS) entry which is preliminary data.</text>
</comment>
<evidence type="ECO:0000313" key="3">
    <source>
        <dbReference type="Proteomes" id="UP000808349"/>
    </source>
</evidence>
<organism evidence="2 3">
    <name type="scientific">Candidatus Defluviibacterium haderslevense</name>
    <dbReference type="NCBI Taxonomy" id="2981993"/>
    <lineage>
        <taxon>Bacteria</taxon>
        <taxon>Pseudomonadati</taxon>
        <taxon>Bacteroidota</taxon>
        <taxon>Saprospiria</taxon>
        <taxon>Saprospirales</taxon>
        <taxon>Saprospiraceae</taxon>
        <taxon>Candidatus Defluviibacterium</taxon>
    </lineage>
</organism>
<protein>
    <submittedName>
        <fullName evidence="2">DUF4835 family protein</fullName>
    </submittedName>
</protein>
<feature type="chain" id="PRO_5038416923" evidence="1">
    <location>
        <begin position="23"/>
        <end position="303"/>
    </location>
</feature>
<feature type="signal peptide" evidence="1">
    <location>
        <begin position="1"/>
        <end position="22"/>
    </location>
</feature>
<accession>A0A9D7SE18</accession>
<dbReference type="Proteomes" id="UP000808349">
    <property type="component" value="Unassembled WGS sequence"/>
</dbReference>
<dbReference type="EMBL" id="JADKFW010000021">
    <property type="protein sequence ID" value="MBK9719885.1"/>
    <property type="molecule type" value="Genomic_DNA"/>
</dbReference>
<dbReference type="AlphaFoldDB" id="A0A9D7SE18"/>
<evidence type="ECO:0000256" key="1">
    <source>
        <dbReference type="SAM" id="SignalP"/>
    </source>
</evidence>